<reference evidence="1 2" key="1">
    <citation type="submission" date="2024-01" db="EMBL/GenBank/DDBJ databases">
        <title>The genomes of 5 underutilized Papilionoideae crops provide insights into root nodulation and disease resistanc.</title>
        <authorList>
            <person name="Jiang F."/>
        </authorList>
    </citation>
    <scope>NUCLEOTIDE SEQUENCE [LARGE SCALE GENOMIC DNA]</scope>
    <source>
        <strain evidence="1">JINMINGXINNONG_FW02</strain>
        <tissue evidence="1">Leaves</tissue>
    </source>
</reference>
<protein>
    <submittedName>
        <fullName evidence="1">Uncharacterized protein</fullName>
    </submittedName>
</protein>
<organism evidence="1 2">
    <name type="scientific">Phaseolus coccineus</name>
    <name type="common">Scarlet runner bean</name>
    <name type="synonym">Phaseolus multiflorus</name>
    <dbReference type="NCBI Taxonomy" id="3886"/>
    <lineage>
        <taxon>Eukaryota</taxon>
        <taxon>Viridiplantae</taxon>
        <taxon>Streptophyta</taxon>
        <taxon>Embryophyta</taxon>
        <taxon>Tracheophyta</taxon>
        <taxon>Spermatophyta</taxon>
        <taxon>Magnoliopsida</taxon>
        <taxon>eudicotyledons</taxon>
        <taxon>Gunneridae</taxon>
        <taxon>Pentapetalae</taxon>
        <taxon>rosids</taxon>
        <taxon>fabids</taxon>
        <taxon>Fabales</taxon>
        <taxon>Fabaceae</taxon>
        <taxon>Papilionoideae</taxon>
        <taxon>50 kb inversion clade</taxon>
        <taxon>NPAAA clade</taxon>
        <taxon>indigoferoid/millettioid clade</taxon>
        <taxon>Phaseoleae</taxon>
        <taxon>Phaseolus</taxon>
    </lineage>
</organism>
<evidence type="ECO:0000313" key="2">
    <source>
        <dbReference type="Proteomes" id="UP001374584"/>
    </source>
</evidence>
<proteinExistence type="predicted"/>
<dbReference type="EMBL" id="JAYMYR010000004">
    <property type="protein sequence ID" value="KAK7367598.1"/>
    <property type="molecule type" value="Genomic_DNA"/>
</dbReference>
<evidence type="ECO:0000313" key="1">
    <source>
        <dbReference type="EMBL" id="KAK7367598.1"/>
    </source>
</evidence>
<sequence>MDLASILELSRFRSELASSSRANSKINPIVFVQYLKQINVMDNHADTCTCMTQLCKESLLKHFPTTPRQRNQCRGEGFLAVGMPNEQ</sequence>
<dbReference type="AlphaFoldDB" id="A0AAN9NCW5"/>
<comment type="caution">
    <text evidence="1">The sequence shown here is derived from an EMBL/GenBank/DDBJ whole genome shotgun (WGS) entry which is preliminary data.</text>
</comment>
<gene>
    <name evidence="1" type="ORF">VNO80_09613</name>
</gene>
<name>A0AAN9NCW5_PHACN</name>
<keyword evidence="2" id="KW-1185">Reference proteome</keyword>
<accession>A0AAN9NCW5</accession>
<dbReference type="Proteomes" id="UP001374584">
    <property type="component" value="Unassembled WGS sequence"/>
</dbReference>